<accession>A0A0B1S8B4</accession>
<keyword evidence="5" id="KW-0408">Iron</keyword>
<evidence type="ECO:0000313" key="7">
    <source>
        <dbReference type="Proteomes" id="UP000053660"/>
    </source>
</evidence>
<dbReference type="PANTHER" id="PTHR10543">
    <property type="entry name" value="BETA-CAROTENE DIOXYGENASE"/>
    <property type="match status" value="1"/>
</dbReference>
<keyword evidence="3" id="KW-0479">Metal-binding</keyword>
<comment type="cofactor">
    <cofactor evidence="1">
        <name>Fe(2+)</name>
        <dbReference type="ChEBI" id="CHEBI:29033"/>
    </cofactor>
</comment>
<gene>
    <name evidence="6" type="ORF">OESDEN_19175</name>
</gene>
<dbReference type="AlphaFoldDB" id="A0A0B1S8B4"/>
<organism evidence="6 7">
    <name type="scientific">Oesophagostomum dentatum</name>
    <name type="common">Nodular worm</name>
    <dbReference type="NCBI Taxonomy" id="61180"/>
    <lineage>
        <taxon>Eukaryota</taxon>
        <taxon>Metazoa</taxon>
        <taxon>Ecdysozoa</taxon>
        <taxon>Nematoda</taxon>
        <taxon>Chromadorea</taxon>
        <taxon>Rhabditida</taxon>
        <taxon>Rhabditina</taxon>
        <taxon>Rhabditomorpha</taxon>
        <taxon>Strongyloidea</taxon>
        <taxon>Strongylidae</taxon>
        <taxon>Oesophagostomum</taxon>
    </lineage>
</organism>
<comment type="similarity">
    <text evidence="2">Belongs to the carotenoid oxygenase family.</text>
</comment>
<evidence type="ECO:0000256" key="4">
    <source>
        <dbReference type="ARBA" id="ARBA00023002"/>
    </source>
</evidence>
<reference evidence="6 7" key="1">
    <citation type="submission" date="2014-03" db="EMBL/GenBank/DDBJ databases">
        <title>Draft genome of the hookworm Oesophagostomum dentatum.</title>
        <authorList>
            <person name="Mitreva M."/>
        </authorList>
    </citation>
    <scope>NUCLEOTIDE SEQUENCE [LARGE SCALE GENOMIC DNA]</scope>
    <source>
        <strain evidence="6 7">OD-Hann</strain>
    </source>
</reference>
<keyword evidence="4" id="KW-0560">Oxidoreductase</keyword>
<dbReference type="InterPro" id="IPR004294">
    <property type="entry name" value="Carotenoid_Oase"/>
</dbReference>
<evidence type="ECO:0000256" key="3">
    <source>
        <dbReference type="ARBA" id="ARBA00022723"/>
    </source>
</evidence>
<evidence type="ECO:0000313" key="6">
    <source>
        <dbReference type="EMBL" id="KHJ81139.1"/>
    </source>
</evidence>
<dbReference type="GO" id="GO:0010436">
    <property type="term" value="F:carotenoid dioxygenase activity"/>
    <property type="evidence" value="ECO:0007669"/>
    <property type="project" value="TreeGrafter"/>
</dbReference>
<evidence type="ECO:0000256" key="2">
    <source>
        <dbReference type="ARBA" id="ARBA00006787"/>
    </source>
</evidence>
<dbReference type="EMBL" id="KN593560">
    <property type="protein sequence ID" value="KHJ81139.1"/>
    <property type="molecule type" value="Genomic_DNA"/>
</dbReference>
<sequence>MTDFRRVFKNFDNVDEPQECELIGTVPSWLQGTVVRNGPGMFKIGNTEYKHWFDGLAYIQRYHFSDGNMLYSARYLESEAYKANMKAQRIVATGFGTRAFTDPCKKLYGE</sequence>
<evidence type="ECO:0000256" key="5">
    <source>
        <dbReference type="ARBA" id="ARBA00023004"/>
    </source>
</evidence>
<dbReference type="OrthoDB" id="1069523at2759"/>
<dbReference type="PANTHER" id="PTHR10543:SF24">
    <property type="entry name" value="CAROTENOID ISOMEROOXYGENASE"/>
    <property type="match status" value="1"/>
</dbReference>
<evidence type="ECO:0000256" key="1">
    <source>
        <dbReference type="ARBA" id="ARBA00001954"/>
    </source>
</evidence>
<proteinExistence type="inferred from homology"/>
<dbReference type="Proteomes" id="UP000053660">
    <property type="component" value="Unassembled WGS sequence"/>
</dbReference>
<dbReference type="Pfam" id="PF03055">
    <property type="entry name" value="RPE65"/>
    <property type="match status" value="1"/>
</dbReference>
<keyword evidence="7" id="KW-1185">Reference proteome</keyword>
<dbReference type="GO" id="GO:0042574">
    <property type="term" value="P:retinal metabolic process"/>
    <property type="evidence" value="ECO:0007669"/>
    <property type="project" value="TreeGrafter"/>
</dbReference>
<dbReference type="GO" id="GO:0016121">
    <property type="term" value="P:carotene catabolic process"/>
    <property type="evidence" value="ECO:0007669"/>
    <property type="project" value="TreeGrafter"/>
</dbReference>
<dbReference type="GO" id="GO:0046872">
    <property type="term" value="F:metal ion binding"/>
    <property type="evidence" value="ECO:0007669"/>
    <property type="project" value="UniProtKB-KW"/>
</dbReference>
<protein>
    <submittedName>
        <fullName evidence="6">Uncharacterized protein</fullName>
    </submittedName>
</protein>
<dbReference type="GO" id="GO:0003834">
    <property type="term" value="F:beta-carotene 15,15'-dioxygenase activity"/>
    <property type="evidence" value="ECO:0007669"/>
    <property type="project" value="TreeGrafter"/>
</dbReference>
<name>A0A0B1S8B4_OESDE</name>